<dbReference type="Gene3D" id="3.30.200.20">
    <property type="entry name" value="Phosphorylase Kinase, domain 1"/>
    <property type="match status" value="1"/>
</dbReference>
<evidence type="ECO:0000256" key="6">
    <source>
        <dbReference type="ARBA" id="ARBA00022989"/>
    </source>
</evidence>
<evidence type="ECO:0000256" key="5">
    <source>
        <dbReference type="ARBA" id="ARBA00022840"/>
    </source>
</evidence>
<keyword evidence="2" id="KW-0812">Transmembrane</keyword>
<feature type="non-terminal residue" evidence="10">
    <location>
        <position position="1"/>
    </location>
</feature>
<dbReference type="PROSITE" id="PS50011">
    <property type="entry name" value="PROTEIN_KINASE_DOM"/>
    <property type="match status" value="1"/>
</dbReference>
<keyword evidence="5" id="KW-0067">ATP-binding</keyword>
<dbReference type="GO" id="GO:0004714">
    <property type="term" value="F:transmembrane receptor protein tyrosine kinase activity"/>
    <property type="evidence" value="ECO:0007669"/>
    <property type="project" value="TreeGrafter"/>
</dbReference>
<dbReference type="InterPro" id="IPR011009">
    <property type="entry name" value="Kinase-like_dom_sf"/>
</dbReference>
<evidence type="ECO:0000256" key="8">
    <source>
        <dbReference type="ARBA" id="ARBA00023170"/>
    </source>
</evidence>
<name>A0A8S3JIT1_9BILA</name>
<dbReference type="GO" id="GO:0005886">
    <property type="term" value="C:plasma membrane"/>
    <property type="evidence" value="ECO:0007669"/>
    <property type="project" value="TreeGrafter"/>
</dbReference>
<dbReference type="InterPro" id="IPR008266">
    <property type="entry name" value="Tyr_kinase_AS"/>
</dbReference>
<keyword evidence="8" id="KW-0675">Receptor</keyword>
<dbReference type="Pfam" id="PF07714">
    <property type="entry name" value="PK_Tyr_Ser-Thr"/>
    <property type="match status" value="1"/>
</dbReference>
<dbReference type="EMBL" id="CAJOBI010344934">
    <property type="protein sequence ID" value="CAF5217060.1"/>
    <property type="molecule type" value="Genomic_DNA"/>
</dbReference>
<comment type="subcellular location">
    <subcellularLocation>
        <location evidence="1">Membrane</location>
    </subcellularLocation>
</comment>
<feature type="domain" description="Protein kinase" evidence="9">
    <location>
        <begin position="1"/>
        <end position="138"/>
    </location>
</feature>
<dbReference type="SMART" id="SM00219">
    <property type="entry name" value="TyrKc"/>
    <property type="match status" value="1"/>
</dbReference>
<evidence type="ECO:0000313" key="11">
    <source>
        <dbReference type="Proteomes" id="UP000676336"/>
    </source>
</evidence>
<evidence type="ECO:0000256" key="2">
    <source>
        <dbReference type="ARBA" id="ARBA00022692"/>
    </source>
</evidence>
<keyword evidence="7" id="KW-0472">Membrane</keyword>
<reference evidence="10" key="1">
    <citation type="submission" date="2021-02" db="EMBL/GenBank/DDBJ databases">
        <authorList>
            <person name="Nowell W R."/>
        </authorList>
    </citation>
    <scope>NUCLEOTIDE SEQUENCE</scope>
</reference>
<dbReference type="InterPro" id="IPR050122">
    <property type="entry name" value="RTK"/>
</dbReference>
<dbReference type="PANTHER" id="PTHR24416:SF550">
    <property type="entry name" value="FIBROBLAST GROWTH FACTOR RECEPTOR HOMOLOG 1-RELATED"/>
    <property type="match status" value="1"/>
</dbReference>
<organism evidence="10 11">
    <name type="scientific">Rotaria magnacalcarata</name>
    <dbReference type="NCBI Taxonomy" id="392030"/>
    <lineage>
        <taxon>Eukaryota</taxon>
        <taxon>Metazoa</taxon>
        <taxon>Spiralia</taxon>
        <taxon>Gnathifera</taxon>
        <taxon>Rotifera</taxon>
        <taxon>Eurotatoria</taxon>
        <taxon>Bdelloidea</taxon>
        <taxon>Philodinida</taxon>
        <taxon>Philodinidae</taxon>
        <taxon>Rotaria</taxon>
    </lineage>
</organism>
<gene>
    <name evidence="10" type="ORF">SMN809_LOCUS80308</name>
</gene>
<dbReference type="AlphaFoldDB" id="A0A8S3JIT1"/>
<keyword evidence="3" id="KW-0732">Signal</keyword>
<dbReference type="Proteomes" id="UP000676336">
    <property type="component" value="Unassembled WGS sequence"/>
</dbReference>
<evidence type="ECO:0000313" key="10">
    <source>
        <dbReference type="EMBL" id="CAF5217060.1"/>
    </source>
</evidence>
<evidence type="ECO:0000256" key="3">
    <source>
        <dbReference type="ARBA" id="ARBA00022729"/>
    </source>
</evidence>
<dbReference type="Gene3D" id="1.10.510.10">
    <property type="entry name" value="Transferase(Phosphotransferase) domain 1"/>
    <property type="match status" value="1"/>
</dbReference>
<evidence type="ECO:0000256" key="4">
    <source>
        <dbReference type="ARBA" id="ARBA00022741"/>
    </source>
</evidence>
<dbReference type="PROSITE" id="PS00109">
    <property type="entry name" value="PROTEIN_KINASE_TYR"/>
    <property type="match status" value="1"/>
</dbReference>
<dbReference type="GO" id="GO:0005524">
    <property type="term" value="F:ATP binding"/>
    <property type="evidence" value="ECO:0007669"/>
    <property type="project" value="UniProtKB-KW"/>
</dbReference>
<dbReference type="InterPro" id="IPR000719">
    <property type="entry name" value="Prot_kinase_dom"/>
</dbReference>
<dbReference type="SUPFAM" id="SSF56112">
    <property type="entry name" value="Protein kinase-like (PK-like)"/>
    <property type="match status" value="1"/>
</dbReference>
<accession>A0A8S3JIT1</accession>
<dbReference type="GO" id="GO:0007169">
    <property type="term" value="P:cell surface receptor protein tyrosine kinase signaling pathway"/>
    <property type="evidence" value="ECO:0007669"/>
    <property type="project" value="TreeGrafter"/>
</dbReference>
<evidence type="ECO:0000259" key="9">
    <source>
        <dbReference type="PROSITE" id="PS50011"/>
    </source>
</evidence>
<protein>
    <recommendedName>
        <fullName evidence="9">Protein kinase domain-containing protein</fullName>
    </recommendedName>
</protein>
<evidence type="ECO:0000256" key="7">
    <source>
        <dbReference type="ARBA" id="ARBA00023136"/>
    </source>
</evidence>
<dbReference type="InterPro" id="IPR001245">
    <property type="entry name" value="Ser-Thr/Tyr_kinase_cat_dom"/>
</dbReference>
<keyword evidence="6" id="KW-1133">Transmembrane helix</keyword>
<dbReference type="InterPro" id="IPR020635">
    <property type="entry name" value="Tyr_kinase_cat_dom"/>
</dbReference>
<proteinExistence type="predicted"/>
<sequence length="138" mass="15659">DATPDEVENLLKELSVMKMVGKHINIISFLGCCTKGGQVMLIVEYAKYGNLRDYLRRKRPPGHVLSGLYETPSDTDNNEHQTIIHDDDYIRSLTNIDLILFCLQVASGMEYLHSKKCIHRDLAARNVLLAETRICKIA</sequence>
<dbReference type="GO" id="GO:0043235">
    <property type="term" value="C:receptor complex"/>
    <property type="evidence" value="ECO:0007669"/>
    <property type="project" value="TreeGrafter"/>
</dbReference>
<dbReference type="PANTHER" id="PTHR24416">
    <property type="entry name" value="TYROSINE-PROTEIN KINASE RECEPTOR"/>
    <property type="match status" value="1"/>
</dbReference>
<keyword evidence="4" id="KW-0547">Nucleotide-binding</keyword>
<comment type="caution">
    <text evidence="10">The sequence shown here is derived from an EMBL/GenBank/DDBJ whole genome shotgun (WGS) entry which is preliminary data.</text>
</comment>
<feature type="non-terminal residue" evidence="10">
    <location>
        <position position="138"/>
    </location>
</feature>
<dbReference type="PRINTS" id="PR00109">
    <property type="entry name" value="TYRKINASE"/>
</dbReference>
<evidence type="ECO:0000256" key="1">
    <source>
        <dbReference type="ARBA" id="ARBA00004370"/>
    </source>
</evidence>